<accession>A0A2T4VXS1</accession>
<proteinExistence type="predicted"/>
<evidence type="ECO:0000256" key="2">
    <source>
        <dbReference type="SAM" id="Phobius"/>
    </source>
</evidence>
<evidence type="ECO:0000313" key="4">
    <source>
        <dbReference type="Proteomes" id="UP000240811"/>
    </source>
</evidence>
<protein>
    <submittedName>
        <fullName evidence="3">Uncharacterized protein</fullName>
    </submittedName>
</protein>
<feature type="region of interest" description="Disordered" evidence="1">
    <location>
        <begin position="80"/>
        <end position="126"/>
    </location>
</feature>
<keyword evidence="2" id="KW-0812">Transmembrane</keyword>
<dbReference type="AlphaFoldDB" id="A0A2T4VXS1"/>
<feature type="transmembrane region" description="Helical" evidence="2">
    <location>
        <begin position="6"/>
        <end position="27"/>
    </location>
</feature>
<evidence type="ECO:0000256" key="1">
    <source>
        <dbReference type="SAM" id="MobiDB-lite"/>
    </source>
</evidence>
<sequence>MVHITWTEILIIIVLCIIFCLDFRRLLFLVRNPRYLYTQTKKNVLRIVTGNISTLFSHNTKQENREDEDCNKQYLMKEQSSQKLSIDDDNDENHTSPVNSPIIKPNKKNIKTTKNTRKTYRKTHKK</sequence>
<dbReference type="Proteomes" id="UP000240811">
    <property type="component" value="Unassembled WGS sequence"/>
</dbReference>
<dbReference type="EMBL" id="PSQJ01000002">
    <property type="protein sequence ID" value="PTL86573.1"/>
    <property type="molecule type" value="Genomic_DNA"/>
</dbReference>
<comment type="caution">
    <text evidence="3">The sequence shown here is derived from an EMBL/GenBank/DDBJ whole genome shotgun (WGS) entry which is preliminary data.</text>
</comment>
<name>A0A2T4VXS1_9HYPH</name>
<organism evidence="3 4">
    <name type="scientific">Candidatus Liberibacter europaeus</name>
    <dbReference type="NCBI Taxonomy" id="744859"/>
    <lineage>
        <taxon>Bacteria</taxon>
        <taxon>Pseudomonadati</taxon>
        <taxon>Pseudomonadota</taxon>
        <taxon>Alphaproteobacteria</taxon>
        <taxon>Hyphomicrobiales</taxon>
        <taxon>Rhizobiaceae</taxon>
        <taxon>Liberibacter</taxon>
    </lineage>
</organism>
<reference evidence="4" key="1">
    <citation type="submission" date="2018-02" db="EMBL/GenBank/DDBJ databases">
        <title>Genome sequence of Candidatus Liberibacter europaeus.</title>
        <authorList>
            <person name="Frampton R.A."/>
            <person name="Thompson S.M."/>
            <person name="David C."/>
            <person name="Addison S.M."/>
            <person name="Smith G.R."/>
        </authorList>
    </citation>
    <scope>NUCLEOTIDE SEQUENCE [LARGE SCALE GENOMIC DNA]</scope>
</reference>
<gene>
    <name evidence="3" type="ORF">C4617_01765</name>
</gene>
<feature type="compositionally biased region" description="Basic residues" evidence="1">
    <location>
        <begin position="105"/>
        <end position="126"/>
    </location>
</feature>
<keyword evidence="2" id="KW-1133">Transmembrane helix</keyword>
<keyword evidence="2" id="KW-0472">Membrane</keyword>
<evidence type="ECO:0000313" key="3">
    <source>
        <dbReference type="EMBL" id="PTL86573.1"/>
    </source>
</evidence>